<protein>
    <submittedName>
        <fullName evidence="2">Uncharacterized protein</fullName>
    </submittedName>
</protein>
<sequence>MEIRQFLILNEKSSIPAGEQIESNHSPKQHERSTNDITTTGNEKLTSYPPETSEDKERKADNGSQAFVAQSPPSDVRNFSLSPKLAENKERGREAAVIHHEEDNDRHTSVSPTPDESANSPFLAEDNIGEIYPGSPNLENTIDQDPGITTDENERSSAT</sequence>
<evidence type="ECO:0000256" key="1">
    <source>
        <dbReference type="SAM" id="MobiDB-lite"/>
    </source>
</evidence>
<evidence type="ECO:0000313" key="2">
    <source>
        <dbReference type="EMBL" id="CAK8695877.1"/>
    </source>
</evidence>
<feature type="compositionally biased region" description="Polar residues" evidence="1">
    <location>
        <begin position="62"/>
        <end position="81"/>
    </location>
</feature>
<name>A0ABP0GWA8_CLALP</name>
<dbReference type="Proteomes" id="UP001642483">
    <property type="component" value="Unassembled WGS sequence"/>
</dbReference>
<keyword evidence="3" id="KW-1185">Reference proteome</keyword>
<feature type="compositionally biased region" description="Polar residues" evidence="1">
    <location>
        <begin position="109"/>
        <end position="120"/>
    </location>
</feature>
<accession>A0ABP0GWA8</accession>
<proteinExistence type="predicted"/>
<feature type="compositionally biased region" description="Polar residues" evidence="1">
    <location>
        <begin position="35"/>
        <end position="45"/>
    </location>
</feature>
<feature type="compositionally biased region" description="Basic and acidic residues" evidence="1">
    <location>
        <begin position="86"/>
        <end position="108"/>
    </location>
</feature>
<comment type="caution">
    <text evidence="2">The sequence shown here is derived from an EMBL/GenBank/DDBJ whole genome shotgun (WGS) entry which is preliminary data.</text>
</comment>
<reference evidence="2 3" key="1">
    <citation type="submission" date="2024-02" db="EMBL/GenBank/DDBJ databases">
        <authorList>
            <person name="Daric V."/>
            <person name="Darras S."/>
        </authorList>
    </citation>
    <scope>NUCLEOTIDE SEQUENCE [LARGE SCALE GENOMIC DNA]</scope>
</reference>
<gene>
    <name evidence="2" type="ORF">CVLEPA_LOCUS29088</name>
</gene>
<evidence type="ECO:0000313" key="3">
    <source>
        <dbReference type="Proteomes" id="UP001642483"/>
    </source>
</evidence>
<organism evidence="2 3">
    <name type="scientific">Clavelina lepadiformis</name>
    <name type="common">Light-bulb sea squirt</name>
    <name type="synonym">Ascidia lepadiformis</name>
    <dbReference type="NCBI Taxonomy" id="159417"/>
    <lineage>
        <taxon>Eukaryota</taxon>
        <taxon>Metazoa</taxon>
        <taxon>Chordata</taxon>
        <taxon>Tunicata</taxon>
        <taxon>Ascidiacea</taxon>
        <taxon>Aplousobranchia</taxon>
        <taxon>Clavelinidae</taxon>
        <taxon>Clavelina</taxon>
    </lineage>
</organism>
<dbReference type="EMBL" id="CAWYQH010000152">
    <property type="protein sequence ID" value="CAK8695877.1"/>
    <property type="molecule type" value="Genomic_DNA"/>
</dbReference>
<feature type="region of interest" description="Disordered" evidence="1">
    <location>
        <begin position="1"/>
        <end position="159"/>
    </location>
</feature>